<dbReference type="AlphaFoldDB" id="A0A1A7XTQ9"/>
<organism evidence="2">
    <name type="scientific">Iconisemion striatum</name>
    <dbReference type="NCBI Taxonomy" id="60296"/>
    <lineage>
        <taxon>Eukaryota</taxon>
        <taxon>Metazoa</taxon>
        <taxon>Chordata</taxon>
        <taxon>Craniata</taxon>
        <taxon>Vertebrata</taxon>
        <taxon>Euteleostomi</taxon>
        <taxon>Actinopterygii</taxon>
        <taxon>Neopterygii</taxon>
        <taxon>Teleostei</taxon>
        <taxon>Neoteleostei</taxon>
        <taxon>Acanthomorphata</taxon>
        <taxon>Ovalentaria</taxon>
        <taxon>Atherinomorphae</taxon>
        <taxon>Cyprinodontiformes</taxon>
        <taxon>Nothobranchiidae</taxon>
        <taxon>Iconisemion</taxon>
    </lineage>
</organism>
<reference evidence="2" key="2">
    <citation type="submission" date="2016-06" db="EMBL/GenBank/DDBJ databases">
        <title>The genome of a short-lived fish provides insights into sex chromosome evolution and the genetic control of aging.</title>
        <authorList>
            <person name="Reichwald K."/>
            <person name="Felder M."/>
            <person name="Petzold A."/>
            <person name="Koch P."/>
            <person name="Groth M."/>
            <person name="Platzer M."/>
        </authorList>
    </citation>
    <scope>NUCLEOTIDE SEQUENCE</scope>
    <source>
        <tissue evidence="2">Brain</tissue>
    </source>
</reference>
<feature type="non-terminal residue" evidence="2">
    <location>
        <position position="76"/>
    </location>
</feature>
<protein>
    <submittedName>
        <fullName evidence="2">Uncharacterized protein</fullName>
    </submittedName>
</protein>
<feature type="region of interest" description="Disordered" evidence="1">
    <location>
        <begin position="57"/>
        <end position="76"/>
    </location>
</feature>
<accession>A0A1A7XTQ9</accession>
<reference evidence="2" key="1">
    <citation type="submission" date="2016-05" db="EMBL/GenBank/DDBJ databases">
        <authorList>
            <person name="Lavstsen T."/>
            <person name="Jespersen J.S."/>
        </authorList>
    </citation>
    <scope>NUCLEOTIDE SEQUENCE</scope>
    <source>
        <tissue evidence="2">Brain</tissue>
    </source>
</reference>
<evidence type="ECO:0000313" key="2">
    <source>
        <dbReference type="EMBL" id="SBP21507.1"/>
    </source>
</evidence>
<sequence length="76" mass="8317">MDKKPNSTGLGALAERAMFALMLNVLILLMGDGQETSERPASFYEHRAGVSIFAAERSLVRDPTPSQENRHEGEGN</sequence>
<name>A0A1A7XTQ9_9TELE</name>
<proteinExistence type="predicted"/>
<evidence type="ECO:0000256" key="1">
    <source>
        <dbReference type="SAM" id="MobiDB-lite"/>
    </source>
</evidence>
<dbReference type="EMBL" id="HADW01020107">
    <property type="protein sequence ID" value="SBP21507.1"/>
    <property type="molecule type" value="Transcribed_RNA"/>
</dbReference>
<gene>
    <name evidence="2" type="primary">Nfu_g_1_016041</name>
</gene>